<dbReference type="EMBL" id="MEYH01000048">
    <property type="protein sequence ID" value="OGD15766.1"/>
    <property type="molecule type" value="Genomic_DNA"/>
</dbReference>
<dbReference type="STRING" id="1797291.A2V47_01230"/>
<sequence>MNIDEKIRHAFEHTEILRRPKQLISTFGSSVIHYYVLTEPVYSEFTKDNLETVVREGKVSWYQPKLLTPSYMFRIEGFSGEAKKAFEILTSQYPDLAGILYKFKVNKELDEMNFVSGPLLTVAENINHEIDKKGDTLCAVIKGVAGLWDVSLSKFILDMMVRSVYTAQVPDFRRRGFIGVNQIGQAIISKDRYGVPVAAREEIEILFKLVEKGELEPVELKEELDNWGLFEHYQDKFFNLFKKR</sequence>
<reference evidence="1 2" key="1">
    <citation type="journal article" date="2016" name="Nat. Commun.">
        <title>Thousands of microbial genomes shed light on interconnected biogeochemical processes in an aquifer system.</title>
        <authorList>
            <person name="Anantharaman K."/>
            <person name="Brown C.T."/>
            <person name="Hug L.A."/>
            <person name="Sharon I."/>
            <person name="Castelle C.J."/>
            <person name="Probst A.J."/>
            <person name="Thomas B.C."/>
            <person name="Singh A."/>
            <person name="Wilkins M.J."/>
            <person name="Karaoz U."/>
            <person name="Brodie E.L."/>
            <person name="Williams K.H."/>
            <person name="Hubbard S.S."/>
            <person name="Banfield J.F."/>
        </authorList>
    </citation>
    <scope>NUCLEOTIDE SEQUENCE [LARGE SCALE GENOMIC DNA]</scope>
</reference>
<gene>
    <name evidence="1" type="ORF">A2V47_01230</name>
</gene>
<dbReference type="AlphaFoldDB" id="A0A1F5ABV4"/>
<evidence type="ECO:0000313" key="2">
    <source>
        <dbReference type="Proteomes" id="UP000177701"/>
    </source>
</evidence>
<comment type="caution">
    <text evidence="1">The sequence shown here is derived from an EMBL/GenBank/DDBJ whole genome shotgun (WGS) entry which is preliminary data.</text>
</comment>
<proteinExistence type="predicted"/>
<protein>
    <submittedName>
        <fullName evidence="1">Uncharacterized protein</fullName>
    </submittedName>
</protein>
<evidence type="ECO:0000313" key="1">
    <source>
        <dbReference type="EMBL" id="OGD15766.1"/>
    </source>
</evidence>
<organism evidence="1 2">
    <name type="scientific">Candidatus Sediminicultor quintus</name>
    <dbReference type="NCBI Taxonomy" id="1797291"/>
    <lineage>
        <taxon>Bacteria</taxon>
        <taxon>Pseudomonadati</taxon>
        <taxon>Atribacterota</taxon>
        <taxon>Candidatus Phoenicimicrobiia</taxon>
        <taxon>Candidatus Pheonicimicrobiales</taxon>
        <taxon>Candidatus Phoenicimicrobiaceae</taxon>
        <taxon>Candidatus Sediminicultor</taxon>
    </lineage>
</organism>
<accession>A0A1F5ABV4</accession>
<name>A0A1F5ABV4_9BACT</name>
<dbReference type="Proteomes" id="UP000177701">
    <property type="component" value="Unassembled WGS sequence"/>
</dbReference>